<reference evidence="1" key="1">
    <citation type="submission" date="2022-02" db="EMBL/GenBank/DDBJ databases">
        <title>Qipengyuania spongiae sp. nov., isolated from marine sponge.</title>
        <authorList>
            <person name="Li Z."/>
            <person name="Zhang M."/>
        </authorList>
    </citation>
    <scope>NUCLEOTIDE SEQUENCE</scope>
    <source>
        <strain evidence="1">PHS-Z21</strain>
    </source>
</reference>
<keyword evidence="2" id="KW-1185">Reference proteome</keyword>
<name>A0ABY5SZR0_9SPHN</name>
<dbReference type="Proteomes" id="UP001065265">
    <property type="component" value="Chromosome"/>
</dbReference>
<dbReference type="EMBL" id="CP092471">
    <property type="protein sequence ID" value="UVI38598.1"/>
    <property type="molecule type" value="Genomic_DNA"/>
</dbReference>
<evidence type="ECO:0000313" key="1">
    <source>
        <dbReference type="EMBL" id="UVI38598.1"/>
    </source>
</evidence>
<organism evidence="1 2">
    <name type="scientific">Qipengyuania spongiae</name>
    <dbReference type="NCBI Taxonomy" id="2909673"/>
    <lineage>
        <taxon>Bacteria</taxon>
        <taxon>Pseudomonadati</taxon>
        <taxon>Pseudomonadota</taxon>
        <taxon>Alphaproteobacteria</taxon>
        <taxon>Sphingomonadales</taxon>
        <taxon>Erythrobacteraceae</taxon>
        <taxon>Qipengyuania</taxon>
    </lineage>
</organism>
<protein>
    <submittedName>
        <fullName evidence="1">Uncharacterized protein</fullName>
    </submittedName>
</protein>
<evidence type="ECO:0000313" key="2">
    <source>
        <dbReference type="Proteomes" id="UP001065265"/>
    </source>
</evidence>
<sequence length="124" mass="13682">MSIHFAAARSAAKSPVARILSRRPVGRPANDNPGAFRRASGKGQYDLAAYHAFGLDQQDLLLKAALRHFAEHGIGAAREAHKQAEAAFFAADRQSYEWWLGICRALDRRLAERLFRPDGPALTV</sequence>
<gene>
    <name evidence="1" type="ORF">L1F33_10090</name>
</gene>
<dbReference type="RefSeq" id="WP_265557769.1">
    <property type="nucleotide sequence ID" value="NZ_CP092471.1"/>
</dbReference>
<accession>A0ABY5SZR0</accession>
<proteinExistence type="predicted"/>